<accession>L0JW84</accession>
<dbReference type="EMBL" id="CP003929">
    <property type="protein sequence ID" value="AGB36575.1"/>
    <property type="molecule type" value="Genomic_DNA"/>
</dbReference>
<dbReference type="RefSeq" id="WP_015320029.1">
    <property type="nucleotide sequence ID" value="NC_019974.1"/>
</dbReference>
<reference evidence="2 3" key="1">
    <citation type="submission" date="2012-11" db="EMBL/GenBank/DDBJ databases">
        <title>FINISHED of Natronococcus occultus SP4, DSM 3396.</title>
        <authorList>
            <consortium name="DOE Joint Genome Institute"/>
            <person name="Eisen J."/>
            <person name="Huntemann M."/>
            <person name="Wei C.-L."/>
            <person name="Han J."/>
            <person name="Detter J.C."/>
            <person name="Han C."/>
            <person name="Tapia R."/>
            <person name="Chen A."/>
            <person name="Kyrpides N."/>
            <person name="Mavromatis K."/>
            <person name="Markowitz V."/>
            <person name="Szeto E."/>
            <person name="Ivanova N."/>
            <person name="Mikhailova N."/>
            <person name="Ovchinnikova G."/>
            <person name="Pagani I."/>
            <person name="Pati A."/>
            <person name="Goodwin L."/>
            <person name="Nordberg H.P."/>
            <person name="Cantor M.N."/>
            <person name="Hua S.X."/>
            <person name="Woyke T."/>
            <person name="Eisen J."/>
            <person name="Klenk H.-P."/>
            <person name="Klenk H.-P."/>
        </authorList>
    </citation>
    <scope>NUCLEOTIDE SEQUENCE [LARGE SCALE GENOMIC DNA]</scope>
    <source>
        <strain evidence="2 3">SP4</strain>
    </source>
</reference>
<evidence type="ECO:0000313" key="2">
    <source>
        <dbReference type="EMBL" id="AGB36575.1"/>
    </source>
</evidence>
<evidence type="ECO:0000313" key="3">
    <source>
        <dbReference type="Proteomes" id="UP000010878"/>
    </source>
</evidence>
<protein>
    <submittedName>
        <fullName evidence="2">Uncharacterized protein</fullName>
    </submittedName>
</protein>
<evidence type="ECO:0000256" key="1">
    <source>
        <dbReference type="SAM" id="Phobius"/>
    </source>
</evidence>
<sequence length="57" mass="5874">MDFTQIVLGLVVLAVSSLTFAGPSALDSHVLVYALTGAALAIGMGALFLDRARDARP</sequence>
<organism evidence="2 3">
    <name type="scientific">Natronococcus occultus SP4</name>
    <dbReference type="NCBI Taxonomy" id="694430"/>
    <lineage>
        <taxon>Archaea</taxon>
        <taxon>Methanobacteriati</taxon>
        <taxon>Methanobacteriota</taxon>
        <taxon>Stenosarchaea group</taxon>
        <taxon>Halobacteria</taxon>
        <taxon>Halobacteriales</taxon>
        <taxon>Natrialbaceae</taxon>
        <taxon>Natronococcus</taxon>
    </lineage>
</organism>
<dbReference type="AlphaFoldDB" id="L0JW84"/>
<gene>
    <name evidence="2" type="ORF">Natoc_0716</name>
</gene>
<keyword evidence="1" id="KW-1133">Transmembrane helix</keyword>
<keyword evidence="1" id="KW-0812">Transmembrane</keyword>
<dbReference type="OrthoDB" id="377849at2157"/>
<feature type="transmembrane region" description="Helical" evidence="1">
    <location>
        <begin position="31"/>
        <end position="49"/>
    </location>
</feature>
<dbReference type="KEGG" id="nou:Natoc_0716"/>
<dbReference type="eggNOG" id="arCOG11833">
    <property type="taxonomic scope" value="Archaea"/>
</dbReference>
<proteinExistence type="predicted"/>
<dbReference type="Proteomes" id="UP000010878">
    <property type="component" value="Chromosome"/>
</dbReference>
<dbReference type="GeneID" id="54763845"/>
<dbReference type="HOGENOM" id="CLU_208829_0_0_2"/>
<keyword evidence="1" id="KW-0472">Membrane</keyword>
<name>L0JW84_9EURY</name>
<keyword evidence="3" id="KW-1185">Reference proteome</keyword>